<evidence type="ECO:0000313" key="1">
    <source>
        <dbReference type="EMBL" id="MBF1165968.1"/>
    </source>
</evidence>
<evidence type="ECO:0000313" key="2">
    <source>
        <dbReference type="Proteomes" id="UP000718593"/>
    </source>
</evidence>
<name>A0A930BTV7_9RHOO</name>
<proteinExistence type="predicted"/>
<protein>
    <submittedName>
        <fullName evidence="1">Zf-TFIIB domain-containing protein</fullName>
    </submittedName>
</protein>
<dbReference type="EMBL" id="JABZMI010000318">
    <property type="protein sequence ID" value="MBF1165968.1"/>
    <property type="molecule type" value="Genomic_DNA"/>
</dbReference>
<organism evidence="1 2">
    <name type="scientific">Dechloromonas agitata</name>
    <dbReference type="NCBI Taxonomy" id="73030"/>
    <lineage>
        <taxon>Bacteria</taxon>
        <taxon>Pseudomonadati</taxon>
        <taxon>Pseudomonadota</taxon>
        <taxon>Betaproteobacteria</taxon>
        <taxon>Rhodocyclales</taxon>
        <taxon>Azonexaceae</taxon>
        <taxon>Dechloromonas</taxon>
    </lineage>
</organism>
<accession>A0A930BTV7</accession>
<comment type="caution">
    <text evidence="1">The sequence shown here is derived from an EMBL/GenBank/DDBJ whole genome shotgun (WGS) entry which is preliminary data.</text>
</comment>
<dbReference type="RefSeq" id="WP_027458252.1">
    <property type="nucleotide sequence ID" value="NZ_JARBJQ010000015.1"/>
</dbReference>
<dbReference type="Proteomes" id="UP000718593">
    <property type="component" value="Unassembled WGS sequence"/>
</dbReference>
<dbReference type="AlphaFoldDB" id="A0A930BTV7"/>
<sequence length="241" mass="27622">MKPTPCPSCQQTMSKHRFERLHHGEVILDLCYPCQGIWFDDFESVQITPGGIIELFKLLNEHRDDQRQPLRDPLQCPRCHEKLLHGIDRAKHGGQFNYHRCLQKHGRFTTFGQFMIEKGFVRQLAPAEITTLAARVGTIRCNGCGAPVDIRHNHACTHCRAPIAILDADAVEQALARYQHAEIKRTTVNVDALGDAIVMREREISRRNRELSRGRIEDIEVGDLLLSGVELIWKLVFRRES</sequence>
<gene>
    <name evidence="1" type="ORF">HXL68_13130</name>
</gene>
<reference evidence="1" key="1">
    <citation type="submission" date="2020-04" db="EMBL/GenBank/DDBJ databases">
        <title>Deep metagenomics examines the oral microbiome during advanced dental caries in children, revealing novel taxa and co-occurrences with host molecules.</title>
        <authorList>
            <person name="Baker J.L."/>
            <person name="Morton J.T."/>
            <person name="Dinis M."/>
            <person name="Alvarez R."/>
            <person name="Tran N.C."/>
            <person name="Knight R."/>
            <person name="Edlund A."/>
        </authorList>
    </citation>
    <scope>NUCLEOTIDE SEQUENCE</scope>
    <source>
        <strain evidence="1">JCVI_32_bin.24</strain>
    </source>
</reference>